<feature type="compositionally biased region" description="Basic and acidic residues" evidence="5">
    <location>
        <begin position="182"/>
        <end position="191"/>
    </location>
</feature>
<organism evidence="7 8">
    <name type="scientific">Knoellia remsis</name>
    <dbReference type="NCBI Taxonomy" id="407159"/>
    <lineage>
        <taxon>Bacteria</taxon>
        <taxon>Bacillati</taxon>
        <taxon>Actinomycetota</taxon>
        <taxon>Actinomycetes</taxon>
        <taxon>Micrococcales</taxon>
        <taxon>Intrasporangiaceae</taxon>
        <taxon>Knoellia</taxon>
    </lineage>
</organism>
<dbReference type="OrthoDB" id="8828485at2"/>
<feature type="domain" description="PLD phosphodiesterase" evidence="6">
    <location>
        <begin position="397"/>
        <end position="419"/>
    </location>
</feature>
<dbReference type="AlphaFoldDB" id="A0A2T0UFH0"/>
<dbReference type="PANTHER" id="PTHR18896">
    <property type="entry name" value="PHOSPHOLIPASE D"/>
    <property type="match status" value="1"/>
</dbReference>
<reference evidence="7 8" key="1">
    <citation type="submission" date="2018-03" db="EMBL/GenBank/DDBJ databases">
        <title>Genomic Encyclopedia of Archaeal and Bacterial Type Strains, Phase II (KMG-II): from individual species to whole genera.</title>
        <authorList>
            <person name="Goeker M."/>
        </authorList>
    </citation>
    <scope>NUCLEOTIDE SEQUENCE [LARGE SCALE GENOMIC DNA]</scope>
    <source>
        <strain evidence="7 8">ATCC BAA-1496</strain>
    </source>
</reference>
<dbReference type="CDD" id="cd09105">
    <property type="entry name" value="PLDc_vPLD1_2_like_2"/>
    <property type="match status" value="1"/>
</dbReference>
<evidence type="ECO:0000313" key="7">
    <source>
        <dbReference type="EMBL" id="PRY56624.1"/>
    </source>
</evidence>
<dbReference type="InterPro" id="IPR001736">
    <property type="entry name" value="PLipase_D/transphosphatidylase"/>
</dbReference>
<keyword evidence="2" id="KW-0677">Repeat</keyword>
<proteinExistence type="predicted"/>
<sequence>MTESDSVPQHVARWLLPRSERDNPATSIDEGHPSEQAWSSGNVVTPIVDGADYFAQLKEVIDATGEGDLVLYAGWRADADEQLTDDPGSTLLDVLDAAEDREVLVRALVWRSHAEAMDFSAEANRETAEGLSEVDDEHAEFLLDMRVRHTGAHHQKFVVVRHRDDSSRDIAFVGGIDVAHSRRDTSEHHGDPQQQGLSDEYGPRPGWHDVQCSIVGPAVADVERVFRERWDDPSPLEPSLLHRVVNRVRGTVPMAAEPLPAAWPAPPPVDGGRHVVQLLRTYPRLRRTRSYPFAPFGERSIARGLARALGQARGLVYIEDQYLWSRSIMAAFAKVLRENPELRMIAVLPHHTDVTGFGRRLQQEGRAEALRDLEEAAPGRFAAYGIENHAGWPVYVHAKVKIIDDWYATIGSDNLNRRSWTHDSELAALVIDGEGVDHSPFARGLRLRLAAEHLDRPLSGPSHEEALADCVSPEGMFEAYASSAAALQAWHDGGRVGPRPAGRLRPLEVVSLGRVLERVLEVPQRIVGDPDGRPRTMRMRRLF</sequence>
<dbReference type="InterPro" id="IPR025202">
    <property type="entry name" value="PLD-like_dom"/>
</dbReference>
<dbReference type="GO" id="GO:0009395">
    <property type="term" value="P:phospholipid catabolic process"/>
    <property type="evidence" value="ECO:0007669"/>
    <property type="project" value="TreeGrafter"/>
</dbReference>
<evidence type="ECO:0000256" key="2">
    <source>
        <dbReference type="ARBA" id="ARBA00022737"/>
    </source>
</evidence>
<dbReference type="RefSeq" id="WP_106298050.1">
    <property type="nucleotide sequence ID" value="NZ_PVTI01000018.1"/>
</dbReference>
<evidence type="ECO:0000259" key="6">
    <source>
        <dbReference type="PROSITE" id="PS50035"/>
    </source>
</evidence>
<dbReference type="InterPro" id="IPR015679">
    <property type="entry name" value="PLipase_D_fam"/>
</dbReference>
<accession>A0A2T0UFH0</accession>
<feature type="compositionally biased region" description="Basic and acidic residues" evidence="5">
    <location>
        <begin position="18"/>
        <end position="33"/>
    </location>
</feature>
<evidence type="ECO:0000256" key="5">
    <source>
        <dbReference type="SAM" id="MobiDB-lite"/>
    </source>
</evidence>
<dbReference type="GO" id="GO:0004630">
    <property type="term" value="F:phospholipase D activity"/>
    <property type="evidence" value="ECO:0007669"/>
    <property type="project" value="UniProtKB-EC"/>
</dbReference>
<keyword evidence="4" id="KW-0443">Lipid metabolism</keyword>
<keyword evidence="3" id="KW-0378">Hydrolase</keyword>
<feature type="region of interest" description="Disordered" evidence="5">
    <location>
        <begin position="1"/>
        <end position="40"/>
    </location>
</feature>
<dbReference type="Proteomes" id="UP000237822">
    <property type="component" value="Unassembled WGS sequence"/>
</dbReference>
<feature type="domain" description="PLD phosphodiesterase" evidence="6">
    <location>
        <begin position="149"/>
        <end position="182"/>
    </location>
</feature>
<dbReference type="SUPFAM" id="SSF56024">
    <property type="entry name" value="Phospholipase D/nuclease"/>
    <property type="match status" value="2"/>
</dbReference>
<evidence type="ECO:0000256" key="1">
    <source>
        <dbReference type="ARBA" id="ARBA00000798"/>
    </source>
</evidence>
<comment type="caution">
    <text evidence="7">The sequence shown here is derived from an EMBL/GenBank/DDBJ whole genome shotgun (WGS) entry which is preliminary data.</text>
</comment>
<evidence type="ECO:0000313" key="8">
    <source>
        <dbReference type="Proteomes" id="UP000237822"/>
    </source>
</evidence>
<protein>
    <submittedName>
        <fullName evidence="7">Phosphatidylserine/phosphatidylglycerophosphate/ cardiolipin synthase-like enzyme</fullName>
    </submittedName>
</protein>
<gene>
    <name evidence="7" type="ORF">BCF74_11818</name>
</gene>
<evidence type="ECO:0000256" key="4">
    <source>
        <dbReference type="ARBA" id="ARBA00023098"/>
    </source>
</evidence>
<dbReference type="PROSITE" id="PS50035">
    <property type="entry name" value="PLD"/>
    <property type="match status" value="2"/>
</dbReference>
<evidence type="ECO:0000256" key="3">
    <source>
        <dbReference type="ARBA" id="ARBA00022801"/>
    </source>
</evidence>
<feature type="region of interest" description="Disordered" evidence="5">
    <location>
        <begin position="182"/>
        <end position="203"/>
    </location>
</feature>
<comment type="catalytic activity">
    <reaction evidence="1">
        <text>a 1,2-diacyl-sn-glycero-3-phosphocholine + H2O = a 1,2-diacyl-sn-glycero-3-phosphate + choline + H(+)</text>
        <dbReference type="Rhea" id="RHEA:14445"/>
        <dbReference type="ChEBI" id="CHEBI:15354"/>
        <dbReference type="ChEBI" id="CHEBI:15377"/>
        <dbReference type="ChEBI" id="CHEBI:15378"/>
        <dbReference type="ChEBI" id="CHEBI:57643"/>
        <dbReference type="ChEBI" id="CHEBI:58608"/>
        <dbReference type="EC" id="3.1.4.4"/>
    </reaction>
</comment>
<dbReference type="PANTHER" id="PTHR18896:SF76">
    <property type="entry name" value="PHOSPHOLIPASE"/>
    <property type="match status" value="1"/>
</dbReference>
<keyword evidence="8" id="KW-1185">Reference proteome</keyword>
<dbReference type="EMBL" id="PVTI01000018">
    <property type="protein sequence ID" value="PRY56624.1"/>
    <property type="molecule type" value="Genomic_DNA"/>
</dbReference>
<dbReference type="Gene3D" id="3.30.870.10">
    <property type="entry name" value="Endonuclease Chain A"/>
    <property type="match status" value="2"/>
</dbReference>
<dbReference type="Pfam" id="PF13091">
    <property type="entry name" value="PLDc_2"/>
    <property type="match status" value="1"/>
</dbReference>
<name>A0A2T0UFH0_9MICO</name>